<evidence type="ECO:0000256" key="1">
    <source>
        <dbReference type="ARBA" id="ARBA00001970"/>
    </source>
</evidence>
<comment type="subcellular location">
    <subcellularLocation>
        <location evidence="2">Membrane</location>
        <topology evidence="2">Multi-pass membrane protein</topology>
    </subcellularLocation>
</comment>
<keyword evidence="8" id="KW-0408">Iron</keyword>
<dbReference type="CDD" id="cd08544">
    <property type="entry name" value="Reeler"/>
    <property type="match status" value="1"/>
</dbReference>
<dbReference type="PANTHER" id="PTHR45828:SF3">
    <property type="entry name" value="FERRIC-CHELATE REDUCTASE 1"/>
    <property type="match status" value="1"/>
</dbReference>
<dbReference type="Pfam" id="PF03188">
    <property type="entry name" value="Cytochrom_B561"/>
    <property type="match status" value="1"/>
</dbReference>
<comment type="cofactor">
    <cofactor evidence="1">
        <name>heme b</name>
        <dbReference type="ChEBI" id="CHEBI:60344"/>
    </cofactor>
</comment>
<dbReference type="RefSeq" id="XP_034066619.1">
    <property type="nucleotide sequence ID" value="XM_034210728.1"/>
</dbReference>
<evidence type="ECO:0000256" key="2">
    <source>
        <dbReference type="ARBA" id="ARBA00004141"/>
    </source>
</evidence>
<dbReference type="InterPro" id="IPR002861">
    <property type="entry name" value="Reeler_dom"/>
</dbReference>
<dbReference type="FunFam" id="2.60.40.4060:FF:000003">
    <property type="entry name" value="Ferric chelate reductase 1"/>
    <property type="match status" value="1"/>
</dbReference>
<keyword evidence="6" id="KW-0249">Electron transport</keyword>
<evidence type="ECO:0000256" key="12">
    <source>
        <dbReference type="SAM" id="Phobius"/>
    </source>
</evidence>
<evidence type="ECO:0000259" key="15">
    <source>
        <dbReference type="PROSITE" id="PS50939"/>
    </source>
</evidence>
<feature type="transmembrane region" description="Helical" evidence="12">
    <location>
        <begin position="518"/>
        <end position="536"/>
    </location>
</feature>
<evidence type="ECO:0000256" key="6">
    <source>
        <dbReference type="ARBA" id="ARBA00022982"/>
    </source>
</evidence>
<dbReference type="InterPro" id="IPR005018">
    <property type="entry name" value="DOMON_domain"/>
</dbReference>
<dbReference type="SMART" id="SM00664">
    <property type="entry name" value="DoH"/>
    <property type="match status" value="1"/>
</dbReference>
<dbReference type="InParanoid" id="A0A6P8TQT8"/>
<keyword evidence="10" id="KW-0325">Glycoprotein</keyword>
<dbReference type="SMART" id="SM00665">
    <property type="entry name" value="B561"/>
    <property type="match status" value="1"/>
</dbReference>
<evidence type="ECO:0000256" key="4">
    <source>
        <dbReference type="ARBA" id="ARBA00022448"/>
    </source>
</evidence>
<keyword evidence="4" id="KW-0813">Transport</keyword>
<dbReference type="Gene3D" id="1.20.120.1770">
    <property type="match status" value="1"/>
</dbReference>
<evidence type="ECO:0000256" key="13">
    <source>
        <dbReference type="SAM" id="SignalP"/>
    </source>
</evidence>
<dbReference type="CDD" id="cd09628">
    <property type="entry name" value="DOMON_SDR_2_like"/>
    <property type="match status" value="1"/>
</dbReference>
<reference evidence="18" key="1">
    <citation type="submission" date="2025-08" db="UniProtKB">
        <authorList>
            <consortium name="RefSeq"/>
        </authorList>
    </citation>
    <scope>IDENTIFICATION</scope>
</reference>
<feature type="region of interest" description="Disordered" evidence="11">
    <location>
        <begin position="113"/>
        <end position="138"/>
    </location>
</feature>
<dbReference type="PROSITE" id="PS50836">
    <property type="entry name" value="DOMON"/>
    <property type="match status" value="1"/>
</dbReference>
<dbReference type="OrthoDB" id="6372137at2759"/>
<evidence type="ECO:0000259" key="14">
    <source>
        <dbReference type="PROSITE" id="PS50836"/>
    </source>
</evidence>
<evidence type="ECO:0000259" key="16">
    <source>
        <dbReference type="PROSITE" id="PS51019"/>
    </source>
</evidence>
<keyword evidence="9 12" id="KW-0472">Membrane</keyword>
<feature type="transmembrane region" description="Helical" evidence="12">
    <location>
        <begin position="421"/>
        <end position="440"/>
    </location>
</feature>
<keyword evidence="17" id="KW-1185">Reference proteome</keyword>
<feature type="domain" description="Reelin" evidence="16">
    <location>
        <begin position="11"/>
        <end position="183"/>
    </location>
</feature>
<evidence type="ECO:0000313" key="17">
    <source>
        <dbReference type="Proteomes" id="UP000515161"/>
    </source>
</evidence>
<dbReference type="CDD" id="cd08760">
    <property type="entry name" value="Cyt_b561_FRRS1_like"/>
    <property type="match status" value="1"/>
</dbReference>
<name>A0A6P8TQT8_GYMAC</name>
<accession>A0A6P8TQT8</accession>
<evidence type="ECO:0000256" key="5">
    <source>
        <dbReference type="ARBA" id="ARBA00022692"/>
    </source>
</evidence>
<organism evidence="17 18">
    <name type="scientific">Gymnodraco acuticeps</name>
    <name type="common">Antarctic dragonfish</name>
    <dbReference type="NCBI Taxonomy" id="8218"/>
    <lineage>
        <taxon>Eukaryota</taxon>
        <taxon>Metazoa</taxon>
        <taxon>Chordata</taxon>
        <taxon>Craniata</taxon>
        <taxon>Vertebrata</taxon>
        <taxon>Euteleostomi</taxon>
        <taxon>Actinopterygii</taxon>
        <taxon>Neopterygii</taxon>
        <taxon>Teleostei</taxon>
        <taxon>Neoteleostei</taxon>
        <taxon>Acanthomorphata</taxon>
        <taxon>Eupercaria</taxon>
        <taxon>Perciformes</taxon>
        <taxon>Notothenioidei</taxon>
        <taxon>Bathydraconidae</taxon>
        <taxon>Gymnodraco</taxon>
    </lineage>
</organism>
<proteinExistence type="inferred from homology"/>
<feature type="chain" id="PRO_5028259366" evidence="13">
    <location>
        <begin position="21"/>
        <end position="595"/>
    </location>
</feature>
<dbReference type="Gene3D" id="2.60.40.4060">
    <property type="entry name" value="Reeler domain"/>
    <property type="match status" value="1"/>
</dbReference>
<evidence type="ECO:0000256" key="7">
    <source>
        <dbReference type="ARBA" id="ARBA00022989"/>
    </source>
</evidence>
<dbReference type="InterPro" id="IPR051237">
    <property type="entry name" value="Ferric-chelate_Red/DefProt"/>
</dbReference>
<feature type="transmembrane region" description="Helical" evidence="12">
    <location>
        <begin position="452"/>
        <end position="471"/>
    </location>
</feature>
<evidence type="ECO:0000256" key="9">
    <source>
        <dbReference type="ARBA" id="ARBA00023136"/>
    </source>
</evidence>
<protein>
    <submittedName>
        <fullName evidence="18">Ferric-chelate reductase 1 isoform X1</fullName>
    </submittedName>
</protein>
<dbReference type="AlphaFoldDB" id="A0A6P8TQT8"/>
<evidence type="ECO:0000256" key="11">
    <source>
        <dbReference type="SAM" id="MobiDB-lite"/>
    </source>
</evidence>
<dbReference type="Pfam" id="PF02014">
    <property type="entry name" value="Reeler"/>
    <property type="match status" value="1"/>
</dbReference>
<evidence type="ECO:0000313" key="18">
    <source>
        <dbReference type="RefSeq" id="XP_034066619.1"/>
    </source>
</evidence>
<feature type="signal peptide" evidence="13">
    <location>
        <begin position="1"/>
        <end position="20"/>
    </location>
</feature>
<feature type="compositionally biased region" description="Pro residues" evidence="11">
    <location>
        <begin position="178"/>
        <end position="188"/>
    </location>
</feature>
<dbReference type="GO" id="GO:0016020">
    <property type="term" value="C:membrane"/>
    <property type="evidence" value="ECO:0007669"/>
    <property type="project" value="UniProtKB-SubCell"/>
</dbReference>
<keyword evidence="5 12" id="KW-0812">Transmembrane</keyword>
<evidence type="ECO:0000256" key="3">
    <source>
        <dbReference type="ARBA" id="ARBA00009195"/>
    </source>
</evidence>
<feature type="domain" description="DOMON" evidence="14">
    <location>
        <begin position="221"/>
        <end position="336"/>
    </location>
</feature>
<comment type="similarity">
    <text evidence="3">Belongs to the FRRS1 family.</text>
</comment>
<sequence length="595" mass="65086">MWRSCFLVAVLTGSVFPVSGFSNGKVTVACGDMMPRHGDGPSPAPPPFSITVDTASFTPGDNITVTLQEASSAPTYFKGFLIEARNAGKPNSPAVGSFLLTDPQESQLLQCGQTQGSGVSHRRDSRKTRIQAVWEPPNNPPQRVQFLATVLREYKVFWVRMEGPVVSLHGATAAPSTPSTPAPPPTSSPSPLSEPFSSAGCGLSKSCLRDPVGCHPESDPACFFLSFVTDQQGGSVTFELSGPAEGYLAFALSLDKWMGNDDVYMCVSDGGSVTISAAYVSGRTYPEPAIQQDLWGRAWRLADGLIQCRFQRKIILPHTDGRFNLSQSYFLFLANGRSQQGFIHRHDRQPLISSNQKEITGPPEDLGGSRSPLLIKIHGVLMLTVWMWMVSTAIFIARHYKNVWPEKTVLGQKLWFQLHRTMMVLAVLLTAVAFTLPFIYRMGWSKHAGSHPYIGCTVMVLSLIQLIMGALRPAPDSPRRIIFNWMHLVTGTAGQVLAVACVFLGVSQQALLLPSPSSPAVLAAWLLWTLLAHLLLQIHSCTLRREGSDRENICSAQSWRQQPEEKSNVKKMVFVVFLLGNTAFLAAFITTIASV</sequence>
<feature type="transmembrane region" description="Helical" evidence="12">
    <location>
        <begin position="483"/>
        <end position="506"/>
    </location>
</feature>
<dbReference type="GeneID" id="117542850"/>
<gene>
    <name evidence="18" type="primary">LOC117542850</name>
</gene>
<feature type="transmembrane region" description="Helical" evidence="12">
    <location>
        <begin position="379"/>
        <end position="400"/>
    </location>
</feature>
<evidence type="ECO:0000256" key="8">
    <source>
        <dbReference type="ARBA" id="ARBA00023004"/>
    </source>
</evidence>
<dbReference type="PANTHER" id="PTHR45828">
    <property type="entry name" value="CYTOCHROME B561/FERRIC REDUCTASE TRANSMEMBRANE"/>
    <property type="match status" value="1"/>
</dbReference>
<feature type="domain" description="Cytochrome b561" evidence="15">
    <location>
        <begin position="340"/>
        <end position="545"/>
    </location>
</feature>
<dbReference type="Proteomes" id="UP000515161">
    <property type="component" value="Unplaced"/>
</dbReference>
<dbReference type="PROSITE" id="PS50939">
    <property type="entry name" value="CYTOCHROME_B561"/>
    <property type="match status" value="1"/>
</dbReference>
<keyword evidence="13" id="KW-0732">Signal</keyword>
<keyword evidence="7 12" id="KW-1133">Transmembrane helix</keyword>
<dbReference type="Pfam" id="PF03351">
    <property type="entry name" value="DOMON"/>
    <property type="match status" value="1"/>
</dbReference>
<feature type="region of interest" description="Disordered" evidence="11">
    <location>
        <begin position="172"/>
        <end position="195"/>
    </location>
</feature>
<evidence type="ECO:0000256" key="10">
    <source>
        <dbReference type="ARBA" id="ARBA00023180"/>
    </source>
</evidence>
<feature type="transmembrane region" description="Helical" evidence="12">
    <location>
        <begin position="572"/>
        <end position="593"/>
    </location>
</feature>
<dbReference type="InterPro" id="IPR006593">
    <property type="entry name" value="Cyt_b561/ferric_Rdtase_TM"/>
</dbReference>
<dbReference type="PROSITE" id="PS51019">
    <property type="entry name" value="REELIN"/>
    <property type="match status" value="1"/>
</dbReference>
<dbReference type="InterPro" id="IPR042307">
    <property type="entry name" value="Reeler_sf"/>
</dbReference>
<dbReference type="KEGG" id="gacu:117542850"/>